<dbReference type="InterPro" id="IPR013736">
    <property type="entry name" value="Xaa-Pro_dipept_C"/>
</dbReference>
<dbReference type="SUPFAM" id="SSF53474">
    <property type="entry name" value="alpha/beta-Hydrolases"/>
    <property type="match status" value="1"/>
</dbReference>
<evidence type="ECO:0000256" key="1">
    <source>
        <dbReference type="ARBA" id="ARBA00022801"/>
    </source>
</evidence>
<keyword evidence="1 4" id="KW-0378">Hydrolase</keyword>
<dbReference type="InterPro" id="IPR008979">
    <property type="entry name" value="Galactose-bd-like_sf"/>
</dbReference>
<evidence type="ECO:0000259" key="3">
    <source>
        <dbReference type="SMART" id="SM00939"/>
    </source>
</evidence>
<dbReference type="Pfam" id="PF08530">
    <property type="entry name" value="PepX_C"/>
    <property type="match status" value="1"/>
</dbReference>
<sequence precursor="true">MRKLAPACLWMVLCLVLCPALSAQEAPPIKFEKGVTEKHVMIPMRDGVKLSAYLYFPKGKGPWPVLMEQRYASLRGKGSRLSFAEMAGHDYVVCVVNFRGSQISEGTWVGYRDLQWGEKRDGYDVVEWLAKQPWSTGKIGTFGSSQGGYAQNYLAVTQPPHLVCQFMIDTGLSLYHEGYFIGGAAKPERFKGMDAVCRVAAHNRALMEEWFSHPDYDEYWKDEDCTLHFDKMNVPCFTVGSWYDFMCVGSIQSYIGRQHKGGPNSRGHQKLYIGPWLHGRTNKGNKVAEMLYPENANFDVIAEMIRWFDHYLKGKQNGIEADPNVRYYVMGAVGEPGAPGNVWRSANDWPIPVKETPYYLQAGGKLSTTKPSTSGSFTQLIADPLHPAKIEGRGFPGARDARVVEEQENVLTFTTDTLTEAVEWTGNVKAELLVSSSAKDTDFIVRVSDVYPDGRSILIIDMIRRARYRDGFEQQVFMEPGKVYKVGFNIGWLSQIFNKGHKIRVTVASTGAPFYEPNPNTGEPITIEFPDKVVVAKNKIHHSSGQASRILAPVNPGK</sequence>
<dbReference type="Gene3D" id="3.40.50.1820">
    <property type="entry name" value="alpha/beta hydrolase"/>
    <property type="match status" value="1"/>
</dbReference>
<evidence type="ECO:0000313" key="5">
    <source>
        <dbReference type="Proteomes" id="UP000315647"/>
    </source>
</evidence>
<dbReference type="GO" id="GO:0008239">
    <property type="term" value="F:dipeptidyl-peptidase activity"/>
    <property type="evidence" value="ECO:0007669"/>
    <property type="project" value="InterPro"/>
</dbReference>
<dbReference type="Pfam" id="PF02129">
    <property type="entry name" value="Peptidase_S15"/>
    <property type="match status" value="2"/>
</dbReference>
<evidence type="ECO:0000313" key="4">
    <source>
        <dbReference type="EMBL" id="QDT29412.1"/>
    </source>
</evidence>
<dbReference type="AlphaFoldDB" id="A0A517QCQ8"/>
<reference evidence="4 5" key="1">
    <citation type="submission" date="2019-03" db="EMBL/GenBank/DDBJ databases">
        <title>Deep-cultivation of Planctomycetes and their phenomic and genomic characterization uncovers novel biology.</title>
        <authorList>
            <person name="Wiegand S."/>
            <person name="Jogler M."/>
            <person name="Boedeker C."/>
            <person name="Pinto D."/>
            <person name="Vollmers J."/>
            <person name="Rivas-Marin E."/>
            <person name="Kohn T."/>
            <person name="Peeters S.H."/>
            <person name="Heuer A."/>
            <person name="Rast P."/>
            <person name="Oberbeckmann S."/>
            <person name="Bunk B."/>
            <person name="Jeske O."/>
            <person name="Meyerdierks A."/>
            <person name="Storesund J.E."/>
            <person name="Kallscheuer N."/>
            <person name="Luecker S."/>
            <person name="Lage O.M."/>
            <person name="Pohl T."/>
            <person name="Merkel B.J."/>
            <person name="Hornburger P."/>
            <person name="Mueller R.-W."/>
            <person name="Bruemmer F."/>
            <person name="Labrenz M."/>
            <person name="Spormann A.M."/>
            <person name="Op den Camp H."/>
            <person name="Overmann J."/>
            <person name="Amann R."/>
            <person name="Jetten M.S.M."/>
            <person name="Mascher T."/>
            <person name="Medema M.H."/>
            <person name="Devos D.P."/>
            <person name="Kaster A.-K."/>
            <person name="Ovreas L."/>
            <person name="Rohde M."/>
            <person name="Galperin M.Y."/>
            <person name="Jogler C."/>
        </authorList>
    </citation>
    <scope>NUCLEOTIDE SEQUENCE [LARGE SCALE GENOMIC DNA]</scope>
    <source>
        <strain evidence="4 5">Enr10</strain>
    </source>
</reference>
<keyword evidence="2" id="KW-0732">Signal</keyword>
<feature type="domain" description="Xaa-Pro dipeptidyl-peptidase C-terminal" evidence="3">
    <location>
        <begin position="305"/>
        <end position="551"/>
    </location>
</feature>
<dbReference type="EC" id="3.1.1.84" evidence="4"/>
<dbReference type="NCBIfam" id="TIGR00976">
    <property type="entry name" value="CocE_NonD"/>
    <property type="match status" value="2"/>
</dbReference>
<feature type="chain" id="PRO_5022033133" evidence="2">
    <location>
        <begin position="26"/>
        <end position="558"/>
    </location>
</feature>
<dbReference type="EMBL" id="CP037421">
    <property type="protein sequence ID" value="QDT29412.1"/>
    <property type="molecule type" value="Genomic_DNA"/>
</dbReference>
<dbReference type="Gene3D" id="2.60.120.260">
    <property type="entry name" value="Galactose-binding domain-like"/>
    <property type="match status" value="1"/>
</dbReference>
<dbReference type="InterPro" id="IPR000383">
    <property type="entry name" value="Xaa-Pro-like_dom"/>
</dbReference>
<dbReference type="SUPFAM" id="SSF49785">
    <property type="entry name" value="Galactose-binding domain-like"/>
    <property type="match status" value="1"/>
</dbReference>
<dbReference type="InterPro" id="IPR029058">
    <property type="entry name" value="AB_hydrolase_fold"/>
</dbReference>
<name>A0A517QCQ8_9PLAN</name>
<dbReference type="RefSeq" id="WP_232093104.1">
    <property type="nucleotide sequence ID" value="NZ_CP037421.1"/>
</dbReference>
<dbReference type="Proteomes" id="UP000315647">
    <property type="component" value="Chromosome"/>
</dbReference>
<protein>
    <submittedName>
        <fullName evidence="4">Cocaine esterase</fullName>
        <ecNumber evidence="4">3.1.1.84</ecNumber>
    </submittedName>
</protein>
<organism evidence="4 5">
    <name type="scientific">Gimesia panareensis</name>
    <dbReference type="NCBI Taxonomy" id="2527978"/>
    <lineage>
        <taxon>Bacteria</taxon>
        <taxon>Pseudomonadati</taxon>
        <taxon>Planctomycetota</taxon>
        <taxon>Planctomycetia</taxon>
        <taxon>Planctomycetales</taxon>
        <taxon>Planctomycetaceae</taxon>
        <taxon>Gimesia</taxon>
    </lineage>
</organism>
<gene>
    <name evidence="4" type="primary">cocE_4</name>
    <name evidence="4" type="ORF">Enr10x_47660</name>
</gene>
<evidence type="ECO:0000256" key="2">
    <source>
        <dbReference type="SAM" id="SignalP"/>
    </source>
</evidence>
<keyword evidence="5" id="KW-1185">Reference proteome</keyword>
<dbReference type="SMART" id="SM00939">
    <property type="entry name" value="PepX_C"/>
    <property type="match status" value="1"/>
</dbReference>
<feature type="signal peptide" evidence="2">
    <location>
        <begin position="1"/>
        <end position="25"/>
    </location>
</feature>
<dbReference type="InterPro" id="IPR005674">
    <property type="entry name" value="CocE/Ser_esterase"/>
</dbReference>
<accession>A0A517QCQ8</accession>
<proteinExistence type="predicted"/>